<sequence length="121" mass="13818">MQTLLFCKRMKYDREILRVLAEAGDGGLTVAKITKHVFNACNSFFDDVTVEEVYTYTRNFLARHTRHAESVIGHGAGRGIYRIKKDLNPAQQYMLDFKDDDPDEPDANLPIADLSLSLFDF</sequence>
<organism evidence="1 2">
    <name type="scientific">Hoylesella marshii DSM 16973 = JCM 13450</name>
    <dbReference type="NCBI Taxonomy" id="862515"/>
    <lineage>
        <taxon>Bacteria</taxon>
        <taxon>Pseudomonadati</taxon>
        <taxon>Bacteroidota</taxon>
        <taxon>Bacteroidia</taxon>
        <taxon>Bacteroidales</taxon>
        <taxon>Prevotellaceae</taxon>
        <taxon>Hoylesella</taxon>
    </lineage>
</organism>
<reference evidence="1" key="1">
    <citation type="submission" date="2010-07" db="EMBL/GenBank/DDBJ databases">
        <authorList>
            <person name="Muzny D."/>
            <person name="Qin X."/>
            <person name="Deng J."/>
            <person name="Jiang H."/>
            <person name="Liu Y."/>
            <person name="Qu J."/>
            <person name="Song X.-Z."/>
            <person name="Zhang L."/>
            <person name="Thornton R."/>
            <person name="Coyle M."/>
            <person name="Francisco L."/>
            <person name="Jackson L."/>
            <person name="Javaid M."/>
            <person name="Korchina V."/>
            <person name="Kovar C."/>
            <person name="Mata R."/>
            <person name="Mathew T."/>
            <person name="Ngo R."/>
            <person name="Nguyen L."/>
            <person name="Nguyen N."/>
            <person name="Okwuonu G."/>
            <person name="Ongeri F."/>
            <person name="Pham C."/>
            <person name="Simmons D."/>
            <person name="Wilczek-Boney K."/>
            <person name="Hale W."/>
            <person name="Jakkamsetti A."/>
            <person name="Pham P."/>
            <person name="Ruth R."/>
            <person name="San Lucas F."/>
            <person name="Warren J."/>
            <person name="Zhang J."/>
            <person name="Zhao Z."/>
            <person name="Zhou C."/>
            <person name="Zhu D."/>
            <person name="Lee S."/>
            <person name="Bess C."/>
            <person name="Blankenburg K."/>
            <person name="Forbes L."/>
            <person name="Fu Q."/>
            <person name="Gubbala S."/>
            <person name="Hirani K."/>
            <person name="Jayaseelan J.C."/>
            <person name="Lara F."/>
            <person name="Munidasa M."/>
            <person name="Palculict T."/>
            <person name="Patil S."/>
            <person name="Pu L.-L."/>
            <person name="Saada N."/>
            <person name="Tang L."/>
            <person name="Weissenberger G."/>
            <person name="Zhu Y."/>
            <person name="Hemphill L."/>
            <person name="Shang Y."/>
            <person name="Youmans B."/>
            <person name="Ayvaz T."/>
            <person name="Ross M."/>
            <person name="Santibanez J."/>
            <person name="Aqrawi P."/>
            <person name="Gross S."/>
            <person name="Joshi V."/>
            <person name="Fowler G."/>
            <person name="Nazareth L."/>
            <person name="Reid J."/>
            <person name="Worley K."/>
            <person name="Petrosino J."/>
            <person name="Highlander S."/>
            <person name="Gibbs R."/>
        </authorList>
    </citation>
    <scope>NUCLEOTIDE SEQUENCE [LARGE SCALE GENOMIC DNA]</scope>
    <source>
        <strain evidence="1">DSM 16973</strain>
    </source>
</reference>
<keyword evidence="2" id="KW-1185">Reference proteome</keyword>
<comment type="caution">
    <text evidence="1">The sequence shown here is derived from an EMBL/GenBank/DDBJ whole genome shotgun (WGS) entry which is preliminary data.</text>
</comment>
<evidence type="ECO:0000313" key="1">
    <source>
        <dbReference type="EMBL" id="EFM01990.1"/>
    </source>
</evidence>
<accession>E0NSD4</accession>
<dbReference type="STRING" id="862515.HMPREF0658_1085"/>
<gene>
    <name evidence="1" type="ORF">HMPREF0658_1085</name>
</gene>
<protein>
    <submittedName>
        <fullName evidence="1">Uncharacterized protein</fullName>
    </submittedName>
</protein>
<proteinExistence type="predicted"/>
<name>E0NSD4_9BACT</name>
<dbReference type="HOGENOM" id="CLU_2194591_0_0_10"/>
<dbReference type="BioCyc" id="PMAR862515-HMP:GMOO-1102-MONOMER"/>
<dbReference type="Proteomes" id="UP000004394">
    <property type="component" value="Unassembled WGS sequence"/>
</dbReference>
<dbReference type="EMBL" id="AEEI01000035">
    <property type="protein sequence ID" value="EFM01990.1"/>
    <property type="molecule type" value="Genomic_DNA"/>
</dbReference>
<evidence type="ECO:0000313" key="2">
    <source>
        <dbReference type="Proteomes" id="UP000004394"/>
    </source>
</evidence>
<dbReference type="AlphaFoldDB" id="E0NSD4"/>